<evidence type="ECO:0000259" key="1">
    <source>
        <dbReference type="Pfam" id="PF01814"/>
    </source>
</evidence>
<feature type="domain" description="Hemerythrin-like" evidence="1">
    <location>
        <begin position="8"/>
        <end position="123"/>
    </location>
</feature>
<proteinExistence type="predicted"/>
<dbReference type="Gene3D" id="1.20.120.520">
    <property type="entry name" value="nmb1532 protein domain like"/>
    <property type="match status" value="1"/>
</dbReference>
<protein>
    <submittedName>
        <fullName evidence="2">Hemerythrin domain-containing protein</fullName>
    </submittedName>
</protein>
<dbReference type="PANTHER" id="PTHR35585:SF1">
    <property type="entry name" value="HHE DOMAIN PROTEIN (AFU_ORTHOLOGUE AFUA_4G00730)"/>
    <property type="match status" value="1"/>
</dbReference>
<dbReference type="Pfam" id="PF01814">
    <property type="entry name" value="Hemerythrin"/>
    <property type="match status" value="1"/>
</dbReference>
<sequence length="184" mass="20697">MGKLDQNVIDLLTDQHEQIRRLLEKLKSGQDDKRELFTELVRLLAVHETAEEEVVHAVARRAAFGADDIIGPRLAEENAVKHALAELYDMGVDHPDFDAKLAVFADKVSAHAAHEETEEFPFLLKQFSVNQLERWAGMVRAAERLAPTRPHPHAGETGLANLVMSPPLAVFDRARDVLRDMRSH</sequence>
<evidence type="ECO:0000313" key="3">
    <source>
        <dbReference type="Proteomes" id="UP001432062"/>
    </source>
</evidence>
<dbReference type="EMBL" id="CP109441">
    <property type="protein sequence ID" value="WUV46772.1"/>
    <property type="molecule type" value="Genomic_DNA"/>
</dbReference>
<evidence type="ECO:0000313" key="2">
    <source>
        <dbReference type="EMBL" id="WUV46772.1"/>
    </source>
</evidence>
<name>A0ABZ1YU09_9NOCA</name>
<reference evidence="2" key="1">
    <citation type="submission" date="2022-10" db="EMBL/GenBank/DDBJ databases">
        <title>The complete genomes of actinobacterial strains from the NBC collection.</title>
        <authorList>
            <person name="Joergensen T.S."/>
            <person name="Alvarez Arevalo M."/>
            <person name="Sterndorff E.B."/>
            <person name="Faurdal D."/>
            <person name="Vuksanovic O."/>
            <person name="Mourched A.-S."/>
            <person name="Charusanti P."/>
            <person name="Shaw S."/>
            <person name="Blin K."/>
            <person name="Weber T."/>
        </authorList>
    </citation>
    <scope>NUCLEOTIDE SEQUENCE</scope>
    <source>
        <strain evidence="2">NBC_01482</strain>
    </source>
</reference>
<organism evidence="2 3">
    <name type="scientific">Nocardia vinacea</name>
    <dbReference type="NCBI Taxonomy" id="96468"/>
    <lineage>
        <taxon>Bacteria</taxon>
        <taxon>Bacillati</taxon>
        <taxon>Actinomycetota</taxon>
        <taxon>Actinomycetes</taxon>
        <taxon>Mycobacteriales</taxon>
        <taxon>Nocardiaceae</taxon>
        <taxon>Nocardia</taxon>
    </lineage>
</organism>
<dbReference type="PANTHER" id="PTHR35585">
    <property type="entry name" value="HHE DOMAIN PROTEIN (AFU_ORTHOLOGUE AFUA_4G00730)"/>
    <property type="match status" value="1"/>
</dbReference>
<dbReference type="RefSeq" id="WP_329410833.1">
    <property type="nucleotide sequence ID" value="NZ_CP109441.1"/>
</dbReference>
<keyword evidence="3" id="KW-1185">Reference proteome</keyword>
<dbReference type="InterPro" id="IPR012312">
    <property type="entry name" value="Hemerythrin-like"/>
</dbReference>
<accession>A0ABZ1YU09</accession>
<gene>
    <name evidence="2" type="ORF">OG563_00470</name>
</gene>
<dbReference type="Proteomes" id="UP001432062">
    <property type="component" value="Chromosome"/>
</dbReference>